<proteinExistence type="predicted"/>
<feature type="region of interest" description="Disordered" evidence="1">
    <location>
        <begin position="39"/>
        <end position="58"/>
    </location>
</feature>
<accession>A0A2Z6ZWP9</accession>
<dbReference type="Proteomes" id="UP000250235">
    <property type="component" value="Unassembled WGS sequence"/>
</dbReference>
<evidence type="ECO:0000256" key="1">
    <source>
        <dbReference type="SAM" id="MobiDB-lite"/>
    </source>
</evidence>
<evidence type="ECO:0000313" key="2">
    <source>
        <dbReference type="EMBL" id="KZT75318.1"/>
    </source>
</evidence>
<evidence type="ECO:0000313" key="3">
    <source>
        <dbReference type="Proteomes" id="UP000250235"/>
    </source>
</evidence>
<reference evidence="2 3" key="1">
    <citation type="journal article" date="2015" name="Proc. Natl. Acad. Sci. U.S.A.">
        <title>The resurrection genome of Boea hygrometrica: A blueprint for survival of dehydration.</title>
        <authorList>
            <person name="Xiao L."/>
            <person name="Yang G."/>
            <person name="Zhang L."/>
            <person name="Yang X."/>
            <person name="Zhao S."/>
            <person name="Ji Z."/>
            <person name="Zhou Q."/>
            <person name="Hu M."/>
            <person name="Wang Y."/>
            <person name="Chen M."/>
            <person name="Xu Y."/>
            <person name="Jin H."/>
            <person name="Xiao X."/>
            <person name="Hu G."/>
            <person name="Bao F."/>
            <person name="Hu Y."/>
            <person name="Wan P."/>
            <person name="Li L."/>
            <person name="Deng X."/>
            <person name="Kuang T."/>
            <person name="Xiang C."/>
            <person name="Zhu J.K."/>
            <person name="Oliver M.J."/>
            <person name="He Y."/>
        </authorList>
    </citation>
    <scope>NUCLEOTIDE SEQUENCE [LARGE SCALE GENOMIC DNA]</scope>
    <source>
        <strain evidence="3">cv. XS01</strain>
    </source>
</reference>
<dbReference type="AlphaFoldDB" id="A0A2Z6ZWP9"/>
<feature type="region of interest" description="Disordered" evidence="1">
    <location>
        <begin position="1"/>
        <end position="26"/>
    </location>
</feature>
<gene>
    <name evidence="2" type="ORF">F511_47657</name>
</gene>
<protein>
    <submittedName>
        <fullName evidence="2">Uncharacterized protein</fullName>
    </submittedName>
</protein>
<sequence>MESSSHRDMVLGIPSRGSSEPSGDSRAAGIYLGLRVNGSVLGSRGGYGGHQEYPRRES</sequence>
<name>A0A2Z6ZWP9_9LAMI</name>
<dbReference type="EMBL" id="KV281512">
    <property type="protein sequence ID" value="KZT75318.1"/>
    <property type="molecule type" value="Genomic_DNA"/>
</dbReference>
<keyword evidence="3" id="KW-1185">Reference proteome</keyword>
<organism evidence="2 3">
    <name type="scientific">Dorcoceras hygrometricum</name>
    <dbReference type="NCBI Taxonomy" id="472368"/>
    <lineage>
        <taxon>Eukaryota</taxon>
        <taxon>Viridiplantae</taxon>
        <taxon>Streptophyta</taxon>
        <taxon>Embryophyta</taxon>
        <taxon>Tracheophyta</taxon>
        <taxon>Spermatophyta</taxon>
        <taxon>Magnoliopsida</taxon>
        <taxon>eudicotyledons</taxon>
        <taxon>Gunneridae</taxon>
        <taxon>Pentapetalae</taxon>
        <taxon>asterids</taxon>
        <taxon>lamiids</taxon>
        <taxon>Lamiales</taxon>
        <taxon>Gesneriaceae</taxon>
        <taxon>Didymocarpoideae</taxon>
        <taxon>Trichosporeae</taxon>
        <taxon>Loxocarpinae</taxon>
        <taxon>Dorcoceras</taxon>
    </lineage>
</organism>